<dbReference type="PROSITE" id="PS51257">
    <property type="entry name" value="PROKAR_LIPOPROTEIN"/>
    <property type="match status" value="1"/>
</dbReference>
<comment type="cofactor">
    <cofactor evidence="1">
        <name>FAD</name>
        <dbReference type="ChEBI" id="CHEBI:57692"/>
    </cofactor>
</comment>
<dbReference type="Gene3D" id="2.40.30.10">
    <property type="entry name" value="Translation factors"/>
    <property type="match status" value="1"/>
</dbReference>
<gene>
    <name evidence="6" type="ORF">JQM67_04985</name>
</gene>
<reference evidence="6 7" key="1">
    <citation type="submission" date="2020-12" db="EMBL/GenBank/DDBJ databases">
        <title>Whole genome sequences of gut porcine anaerobes.</title>
        <authorList>
            <person name="Kubasova T."/>
            <person name="Jahodarova E."/>
            <person name="Rychlik I."/>
        </authorList>
    </citation>
    <scope>NUCLEOTIDE SEQUENCE [LARGE SCALE GENOMIC DNA]</scope>
    <source>
        <strain evidence="6 7">An867</strain>
    </source>
</reference>
<organism evidence="6 7">
    <name type="scientific">Anaeromassilibacillus senegalensis</name>
    <dbReference type="NCBI Taxonomy" id="1673717"/>
    <lineage>
        <taxon>Bacteria</taxon>
        <taxon>Bacillati</taxon>
        <taxon>Bacillota</taxon>
        <taxon>Clostridia</taxon>
        <taxon>Eubacteriales</taxon>
        <taxon>Acutalibacteraceae</taxon>
        <taxon>Anaeromassilibacillus</taxon>
    </lineage>
</organism>
<dbReference type="Gene3D" id="1.10.8.260">
    <property type="entry name" value="HI0933 insert domain-like"/>
    <property type="match status" value="1"/>
</dbReference>
<dbReference type="Pfam" id="PF03486">
    <property type="entry name" value="HI0933_like"/>
    <property type="match status" value="1"/>
</dbReference>
<dbReference type="SUPFAM" id="SSF51905">
    <property type="entry name" value="FAD/NAD(P)-binding domain"/>
    <property type="match status" value="1"/>
</dbReference>
<dbReference type="Proteomes" id="UP001299220">
    <property type="component" value="Unassembled WGS sequence"/>
</dbReference>
<comment type="caution">
    <text evidence="6">The sequence shown here is derived from an EMBL/GenBank/DDBJ whole genome shotgun (WGS) entry which is preliminary data.</text>
</comment>
<dbReference type="Gene3D" id="3.50.50.60">
    <property type="entry name" value="FAD/NAD(P)-binding domain"/>
    <property type="match status" value="1"/>
</dbReference>
<feature type="domain" description="RsdA/BaiN/AoA(So)-like Rossmann fold-like" evidence="4">
    <location>
        <begin position="5"/>
        <end position="414"/>
    </location>
</feature>
<dbReference type="SUPFAM" id="SSF160996">
    <property type="entry name" value="HI0933 insert domain-like"/>
    <property type="match status" value="1"/>
</dbReference>
<dbReference type="RefSeq" id="WP_235322973.1">
    <property type="nucleotide sequence ID" value="NZ_JAFBIT010000001.1"/>
</dbReference>
<dbReference type="PANTHER" id="PTHR42887:SF2">
    <property type="entry name" value="OS12G0638800 PROTEIN"/>
    <property type="match status" value="1"/>
</dbReference>
<dbReference type="InterPro" id="IPR055178">
    <property type="entry name" value="RsdA/BaiN/AoA(So)-like_dom"/>
</dbReference>
<dbReference type="InterPro" id="IPR023166">
    <property type="entry name" value="BaiN-like_dom_sf"/>
</dbReference>
<name>A0ABS9CPQ5_9FIRM</name>
<keyword evidence="2" id="KW-0285">Flavoprotein</keyword>
<dbReference type="NCBIfam" id="TIGR00275">
    <property type="entry name" value="aminoacetone oxidase family FAD-binding enzyme"/>
    <property type="match status" value="1"/>
</dbReference>
<keyword evidence="7" id="KW-1185">Reference proteome</keyword>
<evidence type="ECO:0000313" key="7">
    <source>
        <dbReference type="Proteomes" id="UP001299220"/>
    </source>
</evidence>
<dbReference type="InterPro" id="IPR036188">
    <property type="entry name" value="FAD/NAD-bd_sf"/>
</dbReference>
<evidence type="ECO:0000256" key="2">
    <source>
        <dbReference type="ARBA" id="ARBA00022630"/>
    </source>
</evidence>
<sequence length="426" mass="44964">MRKTEIIILGGGAAGLMASCAAAQILKKNGAVLLLEGNQKLGRKLLATGNGRCNLTNLNASPAHYHGDVPAATPLLEQYTPEAVMAAFRDMGLVIKPDSEGRVYPRSLQAAAVLAVLRRSAEEAGVSCMLGNPAISVLKTKRGFLIKCADGEEIEAARCILACGGAASPKHSCSADGYAFAKALGHTVTPLYPALTQLLCKGKACKSLAGMRCPARAALLADGKEIYAESGEVQFTDTGLSGICVFGLSVYAAEFFALGTIGGKAYRSLSVSLDCLSDWSFTELCDYINEMRTAYPNRMAGELLDGLLNMRVGYALVQAAGIDPARSAKFVTPGQMQKLASLVKAWRFEITGTKSWQDAQITAGGVPLQEMDPLTMHSKKTDGLYLAGELLNIHGDCGGYNLHFAWATGLAAGEAAAKSLMKERKS</sequence>
<accession>A0ABS9CPQ5</accession>
<protein>
    <submittedName>
        <fullName evidence="6">Aminoacetone oxidase family FAD-binding enzyme</fullName>
    </submittedName>
</protein>
<dbReference type="InterPro" id="IPR004792">
    <property type="entry name" value="BaiN-like"/>
</dbReference>
<dbReference type="PANTHER" id="PTHR42887">
    <property type="entry name" value="OS12G0638800 PROTEIN"/>
    <property type="match status" value="1"/>
</dbReference>
<evidence type="ECO:0000259" key="4">
    <source>
        <dbReference type="Pfam" id="PF03486"/>
    </source>
</evidence>
<evidence type="ECO:0000259" key="5">
    <source>
        <dbReference type="Pfam" id="PF22780"/>
    </source>
</evidence>
<dbReference type="InterPro" id="IPR057661">
    <property type="entry name" value="RsdA/BaiN/AoA(So)_Rossmann"/>
</dbReference>
<keyword evidence="3" id="KW-0274">FAD</keyword>
<evidence type="ECO:0000256" key="3">
    <source>
        <dbReference type="ARBA" id="ARBA00022827"/>
    </source>
</evidence>
<dbReference type="EMBL" id="JAFBIT010000001">
    <property type="protein sequence ID" value="MCF2651949.1"/>
    <property type="molecule type" value="Genomic_DNA"/>
</dbReference>
<evidence type="ECO:0000256" key="1">
    <source>
        <dbReference type="ARBA" id="ARBA00001974"/>
    </source>
</evidence>
<evidence type="ECO:0000313" key="6">
    <source>
        <dbReference type="EMBL" id="MCF2651949.1"/>
    </source>
</evidence>
<dbReference type="Pfam" id="PF22780">
    <property type="entry name" value="HI0933_like_1st"/>
    <property type="match status" value="1"/>
</dbReference>
<feature type="domain" description="RsdA/BaiN/AoA(So)-like insert" evidence="5">
    <location>
        <begin position="192"/>
        <end position="360"/>
    </location>
</feature>
<proteinExistence type="predicted"/>